<dbReference type="Proteomes" id="UP001286174">
    <property type="component" value="Unassembled WGS sequence"/>
</dbReference>
<organism evidence="2 3">
    <name type="scientific">Grylomicrobium aquisgranensis</name>
    <dbReference type="NCBI Taxonomy" id="2926318"/>
    <lineage>
        <taxon>Bacteria</taxon>
        <taxon>Bacillati</taxon>
        <taxon>Bacillota</taxon>
        <taxon>Erysipelotrichia</taxon>
        <taxon>Erysipelotrichales</taxon>
        <taxon>Erysipelotrichaceae</taxon>
        <taxon>Grylomicrobium</taxon>
    </lineage>
</organism>
<dbReference type="PANTHER" id="PTHR40078">
    <property type="entry name" value="INTEGRAL MEMBRANE PROTEIN-RELATED"/>
    <property type="match status" value="1"/>
</dbReference>
<keyword evidence="1" id="KW-0812">Transmembrane</keyword>
<evidence type="ECO:0000313" key="3">
    <source>
        <dbReference type="Proteomes" id="UP001286174"/>
    </source>
</evidence>
<evidence type="ECO:0000256" key="1">
    <source>
        <dbReference type="SAM" id="Phobius"/>
    </source>
</evidence>
<dbReference type="InterPro" id="IPR038750">
    <property type="entry name" value="YczE/YyaS-like"/>
</dbReference>
<dbReference type="EMBL" id="JALBUR010000010">
    <property type="protein sequence ID" value="MDX8419523.1"/>
    <property type="molecule type" value="Genomic_DNA"/>
</dbReference>
<accession>A0AB35U372</accession>
<name>A0AB35U372_9FIRM</name>
<comment type="caution">
    <text evidence="2">The sequence shown here is derived from an EMBL/GenBank/DDBJ whole genome shotgun (WGS) entry which is preliminary data.</text>
</comment>
<keyword evidence="3" id="KW-1185">Reference proteome</keyword>
<reference evidence="2 3" key="1">
    <citation type="submission" date="2022-03" db="EMBL/GenBank/DDBJ databases">
        <title>Novel taxa within the pig intestine.</title>
        <authorList>
            <person name="Wylensek D."/>
            <person name="Bishof K."/>
            <person name="Afrizal A."/>
            <person name="Clavel T."/>
        </authorList>
    </citation>
    <scope>NUCLEOTIDE SEQUENCE [LARGE SCALE GENOMIC DNA]</scope>
    <source>
        <strain evidence="2 3">CLA-KB-P133</strain>
    </source>
</reference>
<feature type="transmembrane region" description="Helical" evidence="1">
    <location>
        <begin position="74"/>
        <end position="95"/>
    </location>
</feature>
<proteinExistence type="predicted"/>
<dbReference type="RefSeq" id="WP_370595919.1">
    <property type="nucleotide sequence ID" value="NZ_JALBUR010000010.1"/>
</dbReference>
<dbReference type="Pfam" id="PF19700">
    <property type="entry name" value="DUF6198"/>
    <property type="match status" value="1"/>
</dbReference>
<feature type="transmembrane region" description="Helical" evidence="1">
    <location>
        <begin position="12"/>
        <end position="31"/>
    </location>
</feature>
<dbReference type="AlphaFoldDB" id="A0AB35U372"/>
<gene>
    <name evidence="2" type="ORF">MOZ60_05375</name>
</gene>
<keyword evidence="1" id="KW-0472">Membrane</keyword>
<dbReference type="PANTHER" id="PTHR40078:SF1">
    <property type="entry name" value="INTEGRAL MEMBRANE PROTEIN"/>
    <property type="match status" value="1"/>
</dbReference>
<feature type="transmembrane region" description="Helical" evidence="1">
    <location>
        <begin position="107"/>
        <end position="128"/>
    </location>
</feature>
<feature type="transmembrane region" description="Helical" evidence="1">
    <location>
        <begin position="167"/>
        <end position="193"/>
    </location>
</feature>
<protein>
    <submittedName>
        <fullName evidence="2">DUF6198 family protein</fullName>
    </submittedName>
</protein>
<sequence>MNKENRGRRITGMVAGNVILALGIAVFRFSLTGNDAYTAMNIAISNKIGWQLGNWQLLVNIVLLAVEFLAGKQYIGWGTLVNGGLLGYMVTFFYNMLTAAFSLPETFSVKIVIMLAAVVVTCYGSSLYQASNEGIAPYDYAAIGLRDHLHLPYFGCRVFTDAMCALVAWLSGGLIGIGTLVCTFLLGPLVSLFTRLVNAKLLGVENQF</sequence>
<keyword evidence="1" id="KW-1133">Transmembrane helix</keyword>
<evidence type="ECO:0000313" key="2">
    <source>
        <dbReference type="EMBL" id="MDX8419523.1"/>
    </source>
</evidence>